<dbReference type="CDD" id="cd03228">
    <property type="entry name" value="ABCC_MRP_Like"/>
    <property type="match status" value="1"/>
</dbReference>
<feature type="transmembrane region" description="Helical" evidence="7">
    <location>
        <begin position="138"/>
        <end position="164"/>
    </location>
</feature>
<dbReference type="EMBL" id="LHQL01000014">
    <property type="protein sequence ID" value="OOQ47860.1"/>
    <property type="molecule type" value="Genomic_DNA"/>
</dbReference>
<dbReference type="SMART" id="SM00382">
    <property type="entry name" value="AAA"/>
    <property type="match status" value="1"/>
</dbReference>
<dbReference type="InterPro" id="IPR027417">
    <property type="entry name" value="P-loop_NTPase"/>
</dbReference>
<dbReference type="RefSeq" id="WP_078636417.1">
    <property type="nucleotide sequence ID" value="NZ_CM007717.1"/>
</dbReference>
<feature type="transmembrane region" description="Helical" evidence="7">
    <location>
        <begin position="27"/>
        <end position="55"/>
    </location>
</feature>
<evidence type="ECO:0000313" key="12">
    <source>
        <dbReference type="Proteomes" id="UP000190306"/>
    </source>
</evidence>
<evidence type="ECO:0000256" key="5">
    <source>
        <dbReference type="ARBA" id="ARBA00022989"/>
    </source>
</evidence>
<dbReference type="SUPFAM" id="SSF90123">
    <property type="entry name" value="ABC transporter transmembrane region"/>
    <property type="match status" value="1"/>
</dbReference>
<feature type="transmembrane region" description="Helical" evidence="7">
    <location>
        <begin position="67"/>
        <end position="88"/>
    </location>
</feature>
<evidence type="ECO:0000256" key="7">
    <source>
        <dbReference type="SAM" id="Phobius"/>
    </source>
</evidence>
<keyword evidence="12" id="KW-1185">Reference proteome</keyword>
<name>A0AAE6YG79_STRAT</name>
<keyword evidence="2 7" id="KW-0812">Transmembrane</keyword>
<dbReference type="Gene3D" id="3.40.50.300">
    <property type="entry name" value="P-loop containing nucleotide triphosphate hydrolases"/>
    <property type="match status" value="1"/>
</dbReference>
<dbReference type="InterPro" id="IPR039421">
    <property type="entry name" value="Type_1_exporter"/>
</dbReference>
<proteinExistence type="predicted"/>
<dbReference type="PROSITE" id="PS00211">
    <property type="entry name" value="ABC_TRANSPORTER_1"/>
    <property type="match status" value="1"/>
</dbReference>
<dbReference type="Gene3D" id="1.20.1560.10">
    <property type="entry name" value="ABC transporter type 1, transmembrane domain"/>
    <property type="match status" value="1"/>
</dbReference>
<comment type="subcellular location">
    <subcellularLocation>
        <location evidence="1">Cell membrane</location>
        <topology evidence="1">Multi-pass membrane protein</topology>
    </subcellularLocation>
</comment>
<dbReference type="GO" id="GO:0015421">
    <property type="term" value="F:ABC-type oligopeptide transporter activity"/>
    <property type="evidence" value="ECO:0007669"/>
    <property type="project" value="TreeGrafter"/>
</dbReference>
<dbReference type="Pfam" id="PF00664">
    <property type="entry name" value="ABC_membrane"/>
    <property type="match status" value="1"/>
</dbReference>
<dbReference type="InterPro" id="IPR011527">
    <property type="entry name" value="ABC1_TM_dom"/>
</dbReference>
<evidence type="ECO:0000313" key="11">
    <source>
        <dbReference type="EMBL" id="QIT48189.1"/>
    </source>
</evidence>
<evidence type="ECO:0000259" key="9">
    <source>
        <dbReference type="PROSITE" id="PS50929"/>
    </source>
</evidence>
<evidence type="ECO:0000256" key="6">
    <source>
        <dbReference type="ARBA" id="ARBA00023136"/>
    </source>
</evidence>
<evidence type="ECO:0000256" key="2">
    <source>
        <dbReference type="ARBA" id="ARBA00022692"/>
    </source>
</evidence>
<dbReference type="AlphaFoldDB" id="A0AAE6YG79"/>
<evidence type="ECO:0000259" key="8">
    <source>
        <dbReference type="PROSITE" id="PS50893"/>
    </source>
</evidence>
<evidence type="ECO:0000256" key="3">
    <source>
        <dbReference type="ARBA" id="ARBA00022741"/>
    </source>
</evidence>
<dbReference type="PANTHER" id="PTHR43394:SF1">
    <property type="entry name" value="ATP-BINDING CASSETTE SUB-FAMILY B MEMBER 10, MITOCHONDRIAL"/>
    <property type="match status" value="1"/>
</dbReference>
<reference evidence="11 13" key="2">
    <citation type="submission" date="2020-03" db="EMBL/GenBank/DDBJ databases">
        <title>Is there a link between lipid content and antibiotic production in Streptomyces?</title>
        <authorList>
            <person name="David M."/>
            <person name="Lejeune C."/>
            <person name="Abreu S."/>
            <person name="Thibessard A."/>
            <person name="Leblond P."/>
            <person name="Chaminade P."/>
            <person name="Virolle M.-J."/>
        </authorList>
    </citation>
    <scope>NUCLEOTIDE SEQUENCE [LARGE SCALE GENOMIC DNA]</scope>
    <source>
        <strain evidence="11 13">DSM 41481</strain>
    </source>
</reference>
<dbReference type="SUPFAM" id="SSF52540">
    <property type="entry name" value="P-loop containing nucleoside triphosphate hydrolases"/>
    <property type="match status" value="1"/>
</dbReference>
<dbReference type="GO" id="GO:0005524">
    <property type="term" value="F:ATP binding"/>
    <property type="evidence" value="ECO:0007669"/>
    <property type="project" value="UniProtKB-KW"/>
</dbReference>
<dbReference type="InterPro" id="IPR036640">
    <property type="entry name" value="ABC1_TM_sf"/>
</dbReference>
<evidence type="ECO:0000256" key="4">
    <source>
        <dbReference type="ARBA" id="ARBA00022840"/>
    </source>
</evidence>
<sequence length="561" mass="58483">MSDTAPTTDAARAPVFRRVLRLVPGRLRLAVVGTSLLTLAGAALAVGATAVTGLVVDAVAAGDPPALLRGLLLLLVLTLVASALVWLSRTTLVRVGERILAVLRDRATAAVGGAPLRFLEQQRAGELHRRLTGEISGLAAFAGGTLPDLVAAAAVLLFTVVLLLVSSWPLALALLALFVPAALAVVRAFHRRSGPAYERLADAEADVAATFGESLPAREQLWTSGSVPRWLERFGRDNDRLLAARTVQVRAELVLNRLALVQAGALALVLVLGAALAGRGLLGAGTAVVFVLATRDVLLRFEDLAGSVGDAREAHVRLGRLLGLIDAVAPEAPSVTRHEVPVRGELRAEGVSFTYRPGGRTVLDGLTLTVPPGDRLAVVGETGSGKSTLGKLLTGLYPPDRGRITFAGHDLATLDPETVRARIALVPQEVALVEGTLAENLAMTAGVPGRARITEAVGRLGLTAWAGTLPDGLDTPVTDRSLSAGERQLVAIVRAFLTDPAVLVLDEATAGVDHDTAARIEEALAAAAEDRTLIVIAHRTDTIARAHRTLTLPHGTLAPPD</sequence>
<dbReference type="EMBL" id="CP050692">
    <property type="protein sequence ID" value="QIT48189.1"/>
    <property type="molecule type" value="Genomic_DNA"/>
</dbReference>
<keyword evidence="5 7" id="KW-1133">Transmembrane helix</keyword>
<dbReference type="GO" id="GO:0016887">
    <property type="term" value="F:ATP hydrolysis activity"/>
    <property type="evidence" value="ECO:0007669"/>
    <property type="project" value="InterPro"/>
</dbReference>
<gene>
    <name evidence="10" type="ORF">AFM16_34930</name>
    <name evidence="11" type="ORF">HCX60_35520</name>
</gene>
<dbReference type="PROSITE" id="PS50929">
    <property type="entry name" value="ABC_TM1F"/>
    <property type="match status" value="1"/>
</dbReference>
<dbReference type="GO" id="GO:0005886">
    <property type="term" value="C:plasma membrane"/>
    <property type="evidence" value="ECO:0007669"/>
    <property type="project" value="UniProtKB-SubCell"/>
</dbReference>
<accession>A0AAE6YG79</accession>
<evidence type="ECO:0000313" key="13">
    <source>
        <dbReference type="Proteomes" id="UP000502504"/>
    </source>
</evidence>
<feature type="transmembrane region" description="Helical" evidence="7">
    <location>
        <begin position="254"/>
        <end position="275"/>
    </location>
</feature>
<organism evidence="11 13">
    <name type="scientific">Streptomyces antibioticus</name>
    <dbReference type="NCBI Taxonomy" id="1890"/>
    <lineage>
        <taxon>Bacteria</taxon>
        <taxon>Bacillati</taxon>
        <taxon>Actinomycetota</taxon>
        <taxon>Actinomycetes</taxon>
        <taxon>Kitasatosporales</taxon>
        <taxon>Streptomycetaceae</taxon>
        <taxon>Streptomyces</taxon>
    </lineage>
</organism>
<dbReference type="PANTHER" id="PTHR43394">
    <property type="entry name" value="ATP-DEPENDENT PERMEASE MDL1, MITOCHONDRIAL"/>
    <property type="match status" value="1"/>
</dbReference>
<protein>
    <submittedName>
        <fullName evidence="10 11">ABC transporter ATP-binding protein</fullName>
    </submittedName>
</protein>
<feature type="domain" description="ABC transporter" evidence="8">
    <location>
        <begin position="346"/>
        <end position="561"/>
    </location>
</feature>
<evidence type="ECO:0000313" key="10">
    <source>
        <dbReference type="EMBL" id="OOQ47860.1"/>
    </source>
</evidence>
<dbReference type="Proteomes" id="UP000502504">
    <property type="component" value="Chromosome"/>
</dbReference>
<keyword evidence="3" id="KW-0547">Nucleotide-binding</keyword>
<keyword evidence="4 11" id="KW-0067">ATP-binding</keyword>
<feature type="domain" description="ABC transmembrane type-1" evidence="9">
    <location>
        <begin position="36"/>
        <end position="313"/>
    </location>
</feature>
<keyword evidence="6 7" id="KW-0472">Membrane</keyword>
<dbReference type="InterPro" id="IPR003439">
    <property type="entry name" value="ABC_transporter-like_ATP-bd"/>
</dbReference>
<reference evidence="10 12" key="1">
    <citation type="submission" date="2015-07" db="EMBL/GenBank/DDBJ databases">
        <title>Draft Genome Sequence of Streptomyces antibioticus, IMRU 3720 reveals insights in the evolution of actinomycin biosynthetic gene clusters in Streptomyces.</title>
        <authorList>
            <person name="Crnovcic I."/>
            <person name="Ruckert C."/>
            <person name="Kalinowksi J."/>
            <person name="Keller U."/>
        </authorList>
    </citation>
    <scope>NUCLEOTIDE SEQUENCE [LARGE SCALE GENOMIC DNA]</scope>
    <source>
        <strain evidence="10 12">DSM 41481</strain>
    </source>
</reference>
<evidence type="ECO:0000256" key="1">
    <source>
        <dbReference type="ARBA" id="ARBA00004651"/>
    </source>
</evidence>
<dbReference type="InterPro" id="IPR017871">
    <property type="entry name" value="ABC_transporter-like_CS"/>
</dbReference>
<dbReference type="InterPro" id="IPR003593">
    <property type="entry name" value="AAA+_ATPase"/>
</dbReference>
<dbReference type="Proteomes" id="UP000190306">
    <property type="component" value="Chromosome"/>
</dbReference>
<dbReference type="Pfam" id="PF00005">
    <property type="entry name" value="ABC_tran"/>
    <property type="match status" value="1"/>
</dbReference>
<feature type="transmembrane region" description="Helical" evidence="7">
    <location>
        <begin position="170"/>
        <end position="189"/>
    </location>
</feature>
<dbReference type="PROSITE" id="PS50893">
    <property type="entry name" value="ABC_TRANSPORTER_2"/>
    <property type="match status" value="1"/>
</dbReference>